<dbReference type="AlphaFoldDB" id="A0A8X6SL27"/>
<organism evidence="1 2">
    <name type="scientific">Trichonephila clavipes</name>
    <name type="common">Golden silk orbweaver</name>
    <name type="synonym">Nephila clavipes</name>
    <dbReference type="NCBI Taxonomy" id="2585209"/>
    <lineage>
        <taxon>Eukaryota</taxon>
        <taxon>Metazoa</taxon>
        <taxon>Ecdysozoa</taxon>
        <taxon>Arthropoda</taxon>
        <taxon>Chelicerata</taxon>
        <taxon>Arachnida</taxon>
        <taxon>Araneae</taxon>
        <taxon>Araneomorphae</taxon>
        <taxon>Entelegynae</taxon>
        <taxon>Araneoidea</taxon>
        <taxon>Nephilidae</taxon>
        <taxon>Trichonephila</taxon>
    </lineage>
</organism>
<gene>
    <name evidence="1" type="ORF">TNCV_1572271</name>
</gene>
<sequence length="80" mass="9224">MEERFTFHFPETSSVVGRSLYLIREKKRLGHRPVSLTTQHRLSLIQTTRGLMRSRFGDINPHLPLFNTSASVICSPYHGL</sequence>
<reference evidence="1" key="1">
    <citation type="submission" date="2020-08" db="EMBL/GenBank/DDBJ databases">
        <title>Multicomponent nature underlies the extraordinary mechanical properties of spider dragline silk.</title>
        <authorList>
            <person name="Kono N."/>
            <person name="Nakamura H."/>
            <person name="Mori M."/>
            <person name="Yoshida Y."/>
            <person name="Ohtoshi R."/>
            <person name="Malay A.D."/>
            <person name="Moran D.A.P."/>
            <person name="Tomita M."/>
            <person name="Numata K."/>
            <person name="Arakawa K."/>
        </authorList>
    </citation>
    <scope>NUCLEOTIDE SEQUENCE</scope>
</reference>
<accession>A0A8X6SL27</accession>
<dbReference type="Proteomes" id="UP000887159">
    <property type="component" value="Unassembled WGS sequence"/>
</dbReference>
<evidence type="ECO:0000313" key="2">
    <source>
        <dbReference type="Proteomes" id="UP000887159"/>
    </source>
</evidence>
<protein>
    <submittedName>
        <fullName evidence="1">Uncharacterized protein</fullName>
    </submittedName>
</protein>
<keyword evidence="2" id="KW-1185">Reference proteome</keyword>
<proteinExistence type="predicted"/>
<comment type="caution">
    <text evidence="1">The sequence shown here is derived from an EMBL/GenBank/DDBJ whole genome shotgun (WGS) entry which is preliminary data.</text>
</comment>
<name>A0A8X6SL27_TRICX</name>
<dbReference type="EMBL" id="BMAU01021334">
    <property type="protein sequence ID" value="GFY15416.1"/>
    <property type="molecule type" value="Genomic_DNA"/>
</dbReference>
<evidence type="ECO:0000313" key="1">
    <source>
        <dbReference type="EMBL" id="GFY15416.1"/>
    </source>
</evidence>